<evidence type="ECO:0000313" key="1">
    <source>
        <dbReference type="EMBL" id="BDA64350.1"/>
    </source>
</evidence>
<keyword evidence="2" id="KW-1185">Reference proteome</keyword>
<proteinExistence type="predicted"/>
<name>A0ABN6K8H7_9ACTO</name>
<sequence>MDFLDTLPDSSLSGLDVLEFVSESYYAMLPDHASDYRVVVIDIDGGMLEEPPVQRIEGQQERRSYVKAEAMSAAMRYHATRFKAVCILSGSIASLTPGERLRVMRRAAGCLPLGGVFIASVEYVLPQAPPTHIVRLHSDAELIDETDHRNRTWRRILRRGSQEWISEFHLVTPEDLAHDIRTTGMTVVKQQSTPDPDHPFLIRVVLGAINPAVS</sequence>
<reference evidence="1 2" key="1">
    <citation type="submission" date="2021-08" db="EMBL/GenBank/DDBJ databases">
        <title>Whole genome sequence of novel Actinomyces species strain MAS-1.</title>
        <authorList>
            <person name="Saito M."/>
            <person name="Kuwahara N."/>
            <person name="Takizawa T."/>
            <person name="Gotouda H."/>
            <person name="Ochiai T."/>
        </authorList>
    </citation>
    <scope>NUCLEOTIDE SEQUENCE [LARGE SCALE GENOMIC DNA]</scope>
    <source>
        <strain evidence="1 2">MAS-1</strain>
    </source>
</reference>
<evidence type="ECO:0008006" key="3">
    <source>
        <dbReference type="Google" id="ProtNLM"/>
    </source>
</evidence>
<evidence type="ECO:0000313" key="2">
    <source>
        <dbReference type="Proteomes" id="UP000824496"/>
    </source>
</evidence>
<dbReference type="Proteomes" id="UP000824496">
    <property type="component" value="Chromosome"/>
</dbReference>
<dbReference type="EMBL" id="AP025017">
    <property type="protein sequence ID" value="BDA64350.1"/>
    <property type="molecule type" value="Genomic_DNA"/>
</dbReference>
<dbReference type="InterPro" id="IPR029063">
    <property type="entry name" value="SAM-dependent_MTases_sf"/>
</dbReference>
<accession>A0ABN6K8H7</accession>
<gene>
    <name evidence="1" type="ORF">MANAM107_11840</name>
</gene>
<protein>
    <recommendedName>
        <fullName evidence="3">Class I SAM-dependent methyltransferase</fullName>
    </recommendedName>
</protein>
<dbReference type="SUPFAM" id="SSF53335">
    <property type="entry name" value="S-adenosyl-L-methionine-dependent methyltransferases"/>
    <property type="match status" value="1"/>
</dbReference>
<dbReference type="Gene3D" id="3.40.50.150">
    <property type="entry name" value="Vaccinia Virus protein VP39"/>
    <property type="match status" value="1"/>
</dbReference>
<organism evidence="1 2">
    <name type="scientific">Actinomyces capricornis</name>
    <dbReference type="NCBI Taxonomy" id="2755559"/>
    <lineage>
        <taxon>Bacteria</taxon>
        <taxon>Bacillati</taxon>
        <taxon>Actinomycetota</taxon>
        <taxon>Actinomycetes</taxon>
        <taxon>Actinomycetales</taxon>
        <taxon>Actinomycetaceae</taxon>
        <taxon>Actinomyces</taxon>
    </lineage>
</organism>